<sequence>MIGLLLVEATQNAKSQGTDSWYEYLLRAFLSYPLNQAFLFCGTSKYEREYKRPDHRFISLSKAQNINRLCRPNTFNIFANHPRLLSVPTSSSVNMKSTTLSALGLLLSVGPINANPLQSLNPRAETPIPGYTYQGCFTEATNQRALINKTYIDDSLTVERCAAVCKNYAKFGVEYSRECYCGDVLQPGSNSAPAGDCSFTCAGNAAETCGGSNRLDVYQKNPPPPPPPAYTAKGCYTDDPNNRALTGFSTVNEALSVELCAAICKGYTYFGVEYFRECYCGNTLAPSSQPAQAGECNSPCSGDNTEICGGASRLNLYQFN</sequence>
<accession>A0A8H3IZK5</accession>
<feature type="domain" description="WSC" evidence="7">
    <location>
        <begin position="130"/>
        <end position="221"/>
    </location>
</feature>
<dbReference type="EMBL" id="CAJPDS010000096">
    <property type="protein sequence ID" value="CAF9936950.1"/>
    <property type="molecule type" value="Genomic_DNA"/>
</dbReference>
<name>A0A8H3IZK5_9LECA</name>
<evidence type="ECO:0000256" key="6">
    <source>
        <dbReference type="ARBA" id="ARBA00023180"/>
    </source>
</evidence>
<evidence type="ECO:0000256" key="3">
    <source>
        <dbReference type="ARBA" id="ARBA00022729"/>
    </source>
</evidence>
<dbReference type="InterPro" id="IPR051836">
    <property type="entry name" value="Kremen_rcpt"/>
</dbReference>
<dbReference type="Proteomes" id="UP000664521">
    <property type="component" value="Unassembled WGS sequence"/>
</dbReference>
<reference evidence="8" key="1">
    <citation type="submission" date="2021-03" db="EMBL/GenBank/DDBJ databases">
        <authorList>
            <person name="Tagirdzhanova G."/>
        </authorList>
    </citation>
    <scope>NUCLEOTIDE SEQUENCE</scope>
</reference>
<proteinExistence type="predicted"/>
<dbReference type="Pfam" id="PF01822">
    <property type="entry name" value="WSC"/>
    <property type="match status" value="2"/>
</dbReference>
<comment type="subcellular location">
    <subcellularLocation>
        <location evidence="1">Membrane</location>
        <topology evidence="1">Single-pass membrane protein</topology>
    </subcellularLocation>
</comment>
<evidence type="ECO:0000256" key="5">
    <source>
        <dbReference type="ARBA" id="ARBA00023136"/>
    </source>
</evidence>
<evidence type="ECO:0000313" key="8">
    <source>
        <dbReference type="EMBL" id="CAF9936950.1"/>
    </source>
</evidence>
<dbReference type="GO" id="GO:0005886">
    <property type="term" value="C:plasma membrane"/>
    <property type="evidence" value="ECO:0007669"/>
    <property type="project" value="TreeGrafter"/>
</dbReference>
<comment type="caution">
    <text evidence="8">The sequence shown here is derived from an EMBL/GenBank/DDBJ whole genome shotgun (WGS) entry which is preliminary data.</text>
</comment>
<dbReference type="SMART" id="SM00321">
    <property type="entry name" value="WSC"/>
    <property type="match status" value="2"/>
</dbReference>
<evidence type="ECO:0000256" key="2">
    <source>
        <dbReference type="ARBA" id="ARBA00022692"/>
    </source>
</evidence>
<evidence type="ECO:0000259" key="7">
    <source>
        <dbReference type="PROSITE" id="PS51212"/>
    </source>
</evidence>
<evidence type="ECO:0000313" key="9">
    <source>
        <dbReference type="Proteomes" id="UP000664521"/>
    </source>
</evidence>
<dbReference type="PANTHER" id="PTHR24269:SF16">
    <property type="entry name" value="PROTEIN SLG1"/>
    <property type="match status" value="1"/>
</dbReference>
<keyword evidence="9" id="KW-1185">Reference proteome</keyword>
<dbReference type="PROSITE" id="PS51212">
    <property type="entry name" value="WSC"/>
    <property type="match status" value="2"/>
</dbReference>
<dbReference type="OrthoDB" id="5985073at2759"/>
<evidence type="ECO:0000256" key="4">
    <source>
        <dbReference type="ARBA" id="ARBA00022989"/>
    </source>
</evidence>
<organism evidence="8 9">
    <name type="scientific">Heterodermia speciosa</name>
    <dbReference type="NCBI Taxonomy" id="116794"/>
    <lineage>
        <taxon>Eukaryota</taxon>
        <taxon>Fungi</taxon>
        <taxon>Dikarya</taxon>
        <taxon>Ascomycota</taxon>
        <taxon>Pezizomycotina</taxon>
        <taxon>Lecanoromycetes</taxon>
        <taxon>OSLEUM clade</taxon>
        <taxon>Lecanoromycetidae</taxon>
        <taxon>Caliciales</taxon>
        <taxon>Physciaceae</taxon>
        <taxon>Heterodermia</taxon>
    </lineage>
</organism>
<keyword evidence="2" id="KW-0812">Transmembrane</keyword>
<keyword evidence="3" id="KW-0732">Signal</keyword>
<keyword evidence="4" id="KW-1133">Transmembrane helix</keyword>
<evidence type="ECO:0000256" key="1">
    <source>
        <dbReference type="ARBA" id="ARBA00004167"/>
    </source>
</evidence>
<keyword evidence="5" id="KW-0472">Membrane</keyword>
<dbReference type="AlphaFoldDB" id="A0A8H3IZK5"/>
<keyword evidence="6" id="KW-0325">Glycoprotein</keyword>
<gene>
    <name evidence="8" type="ORF">HETSPECPRED_010510</name>
</gene>
<feature type="domain" description="WSC" evidence="7">
    <location>
        <begin position="229"/>
        <end position="320"/>
    </location>
</feature>
<dbReference type="PANTHER" id="PTHR24269">
    <property type="entry name" value="KREMEN PROTEIN"/>
    <property type="match status" value="1"/>
</dbReference>
<protein>
    <recommendedName>
        <fullName evidence="7">WSC domain-containing protein</fullName>
    </recommendedName>
</protein>
<dbReference type="InterPro" id="IPR002889">
    <property type="entry name" value="WSC_carb-bd"/>
</dbReference>